<dbReference type="PRINTS" id="PR02099">
    <property type="entry name" value="PROTEINIBD2"/>
</dbReference>
<evidence type="ECO:0000313" key="11">
    <source>
        <dbReference type="Proteomes" id="UP000054304"/>
    </source>
</evidence>
<accession>A0A0C7MU66</accession>
<evidence type="ECO:0000256" key="2">
    <source>
        <dbReference type="ARBA" id="ARBA00008285"/>
    </source>
</evidence>
<dbReference type="AlphaFoldDB" id="A0A0C7MU66"/>
<gene>
    <name evidence="10" type="ORF">LALA0_S02e04258g</name>
</gene>
<dbReference type="GeneID" id="34684402"/>
<keyword evidence="4" id="KW-0963">Cytoplasm</keyword>
<dbReference type="GO" id="GO:0000922">
    <property type="term" value="C:spindle pole"/>
    <property type="evidence" value="ECO:0007669"/>
    <property type="project" value="UniProtKB-SubCell"/>
</dbReference>
<dbReference type="RefSeq" id="XP_022627227.1">
    <property type="nucleotide sequence ID" value="XM_022773730.1"/>
</dbReference>
<dbReference type="Proteomes" id="UP000054304">
    <property type="component" value="Unassembled WGS sequence"/>
</dbReference>
<dbReference type="HOGENOM" id="CLU_067888_0_0_1"/>
<name>A0A0C7MU66_9SACH</name>
<evidence type="ECO:0000256" key="7">
    <source>
        <dbReference type="ARBA" id="ARBA00023212"/>
    </source>
</evidence>
<dbReference type="EMBL" id="LN736361">
    <property type="protein sequence ID" value="CEP60989.1"/>
    <property type="molecule type" value="Genomic_DNA"/>
</dbReference>
<reference evidence="10 11" key="1">
    <citation type="submission" date="2014-12" db="EMBL/GenBank/DDBJ databases">
        <authorList>
            <person name="Neuveglise Cecile"/>
        </authorList>
    </citation>
    <scope>NUCLEOTIDE SEQUENCE [LARGE SCALE GENOMIC DNA]</scope>
    <source>
        <strain evidence="10 11">CBS 12615</strain>
    </source>
</reference>
<dbReference type="OrthoDB" id="4057723at2759"/>
<dbReference type="GO" id="GO:0007094">
    <property type="term" value="P:mitotic spindle assembly checkpoint signaling"/>
    <property type="evidence" value="ECO:0007669"/>
    <property type="project" value="InterPro"/>
</dbReference>
<evidence type="ECO:0000256" key="9">
    <source>
        <dbReference type="SAM" id="MobiDB-lite"/>
    </source>
</evidence>
<evidence type="ECO:0000256" key="6">
    <source>
        <dbReference type="ARBA" id="ARBA00022776"/>
    </source>
</evidence>
<comment type="subcellular location">
    <subcellularLocation>
        <location evidence="1">Cytoplasm</location>
        <location evidence="1">Cytoskeleton</location>
        <location evidence="1">Spindle pole</location>
    </subcellularLocation>
</comment>
<evidence type="ECO:0000313" key="10">
    <source>
        <dbReference type="EMBL" id="CEP60989.1"/>
    </source>
</evidence>
<keyword evidence="7" id="KW-0206">Cytoskeleton</keyword>
<evidence type="ECO:0000256" key="5">
    <source>
        <dbReference type="ARBA" id="ARBA00022618"/>
    </source>
</evidence>
<proteinExistence type="inferred from homology"/>
<keyword evidence="5" id="KW-0132">Cell division</keyword>
<keyword evidence="8" id="KW-0131">Cell cycle</keyword>
<dbReference type="InterPro" id="IPR026231">
    <property type="entry name" value="IBD2"/>
</dbReference>
<evidence type="ECO:0000256" key="4">
    <source>
        <dbReference type="ARBA" id="ARBA00022490"/>
    </source>
</evidence>
<dbReference type="GO" id="GO:0051301">
    <property type="term" value="P:cell division"/>
    <property type="evidence" value="ECO:0007669"/>
    <property type="project" value="UniProtKB-KW"/>
</dbReference>
<feature type="compositionally biased region" description="Basic and acidic residues" evidence="9">
    <location>
        <begin position="57"/>
        <end position="67"/>
    </location>
</feature>
<evidence type="ECO:0000256" key="1">
    <source>
        <dbReference type="ARBA" id="ARBA00004647"/>
    </source>
</evidence>
<sequence>MSFSKKTSADGIPEDERGDFNAMMQEGVKALTNMLTTHLQEDSGRGEPSSKYTSSRESSKSKTDTQRLLELIKTENFEKMDSDELVESIQKSRGSDELVPRANQTHLVGVSQERITEVVDAGSSAGHRQERDMDLHKMATPMTSEKDQIVFDTGEHELLSFPEEFSDNLKKMVASSLAQHAPHGSQPNIDFDFDVDVDVDVGGMDMPMDMDMAGRTDEPALPQPSSASRPHSHSHCCHENRDAFQYPRGPRSAPDFSKLINNDRPMCLFCEYYVVFGEPPKNMIRWFDRVRGQTAASTHSPQHTQR</sequence>
<organism evidence="10 11">
    <name type="scientific">Lachancea lanzarotensis</name>
    <dbReference type="NCBI Taxonomy" id="1245769"/>
    <lineage>
        <taxon>Eukaryota</taxon>
        <taxon>Fungi</taxon>
        <taxon>Dikarya</taxon>
        <taxon>Ascomycota</taxon>
        <taxon>Saccharomycotina</taxon>
        <taxon>Saccharomycetes</taxon>
        <taxon>Saccharomycetales</taxon>
        <taxon>Saccharomycetaceae</taxon>
        <taxon>Lachancea</taxon>
    </lineage>
</organism>
<feature type="region of interest" description="Disordered" evidence="9">
    <location>
        <begin position="214"/>
        <end position="250"/>
    </location>
</feature>
<keyword evidence="6" id="KW-0498">Mitosis</keyword>
<protein>
    <recommendedName>
        <fullName evidence="3">Protein IBD2</fullName>
    </recommendedName>
</protein>
<comment type="similarity">
    <text evidence="2">Belongs to the IBD2 family.</text>
</comment>
<feature type="region of interest" description="Disordered" evidence="9">
    <location>
        <begin position="1"/>
        <end position="67"/>
    </location>
</feature>
<evidence type="ECO:0000256" key="3">
    <source>
        <dbReference type="ARBA" id="ARBA00018145"/>
    </source>
</evidence>
<keyword evidence="11" id="KW-1185">Reference proteome</keyword>
<evidence type="ECO:0000256" key="8">
    <source>
        <dbReference type="ARBA" id="ARBA00023306"/>
    </source>
</evidence>